<comment type="subcellular location">
    <subcellularLocation>
        <location evidence="1">Nucleus</location>
    </subcellularLocation>
</comment>
<dbReference type="EMBL" id="QEAN01000137">
    <property type="protein sequence ID" value="TPX46375.1"/>
    <property type="molecule type" value="Genomic_DNA"/>
</dbReference>
<feature type="region of interest" description="Disordered" evidence="7">
    <location>
        <begin position="1"/>
        <end position="24"/>
    </location>
</feature>
<evidence type="ECO:0008006" key="10">
    <source>
        <dbReference type="Google" id="ProtNLM"/>
    </source>
</evidence>
<keyword evidence="2" id="KW-0805">Transcription regulation</keyword>
<evidence type="ECO:0000313" key="9">
    <source>
        <dbReference type="Proteomes" id="UP000317494"/>
    </source>
</evidence>
<dbReference type="GO" id="GO:0006366">
    <property type="term" value="P:transcription by RNA polymerase II"/>
    <property type="evidence" value="ECO:0007669"/>
    <property type="project" value="InterPro"/>
</dbReference>
<evidence type="ECO:0000256" key="7">
    <source>
        <dbReference type="SAM" id="MobiDB-lite"/>
    </source>
</evidence>
<feature type="region of interest" description="Disordered" evidence="7">
    <location>
        <begin position="274"/>
        <end position="298"/>
    </location>
</feature>
<dbReference type="GO" id="GO:0003712">
    <property type="term" value="F:transcription coregulator activity"/>
    <property type="evidence" value="ECO:0007669"/>
    <property type="project" value="TreeGrafter"/>
</dbReference>
<organism evidence="8 9">
    <name type="scientific">Synchytrium endobioticum</name>
    <dbReference type="NCBI Taxonomy" id="286115"/>
    <lineage>
        <taxon>Eukaryota</taxon>
        <taxon>Fungi</taxon>
        <taxon>Fungi incertae sedis</taxon>
        <taxon>Chytridiomycota</taxon>
        <taxon>Chytridiomycota incertae sedis</taxon>
        <taxon>Chytridiomycetes</taxon>
        <taxon>Synchytriales</taxon>
        <taxon>Synchytriaceae</taxon>
        <taxon>Synchytrium</taxon>
    </lineage>
</organism>
<dbReference type="InterPro" id="IPR003195">
    <property type="entry name" value="TFIID_TAF13"/>
</dbReference>
<reference evidence="8 9" key="1">
    <citation type="journal article" date="2019" name="Sci. Rep.">
        <title>Comparative genomics of chytrid fungi reveal insights into the obligate biotrophic and pathogenic lifestyle of Synchytrium endobioticum.</title>
        <authorList>
            <person name="van de Vossenberg B.T.L.H."/>
            <person name="Warris S."/>
            <person name="Nguyen H.D.T."/>
            <person name="van Gent-Pelzer M.P.E."/>
            <person name="Joly D.L."/>
            <person name="van de Geest H.C."/>
            <person name="Bonants P.J.M."/>
            <person name="Smith D.S."/>
            <person name="Levesque C.A."/>
            <person name="van der Lee T.A.J."/>
        </authorList>
    </citation>
    <scope>NUCLEOTIDE SEQUENCE [LARGE SCALE GENOMIC DNA]</scope>
    <source>
        <strain evidence="8 9">MB42</strain>
    </source>
</reference>
<keyword evidence="4" id="KW-0804">Transcription</keyword>
<keyword evidence="5" id="KW-0539">Nucleus</keyword>
<dbReference type="VEuPathDB" id="FungiDB:SeMB42_g03715"/>
<dbReference type="FunFam" id="1.10.20.10:FF:000023">
    <property type="entry name" value="transcription initiation protein SPT3 homolog"/>
    <property type="match status" value="1"/>
</dbReference>
<dbReference type="Pfam" id="PF02269">
    <property type="entry name" value="TFIID-18kDa"/>
    <property type="match status" value="1"/>
</dbReference>
<keyword evidence="3" id="KW-0010">Activator</keyword>
<dbReference type="GO" id="GO:0005634">
    <property type="term" value="C:nucleus"/>
    <property type="evidence" value="ECO:0007669"/>
    <property type="project" value="UniProtKB-SubCell"/>
</dbReference>
<protein>
    <recommendedName>
        <fullName evidence="10">Transcription initiation protein SPT3</fullName>
    </recommendedName>
</protein>
<proteinExistence type="inferred from homology"/>
<comment type="caution">
    <text evidence="8">The sequence shown here is derived from an EMBL/GenBank/DDBJ whole genome shotgun (WGS) entry which is preliminary data.</text>
</comment>
<dbReference type="PANTHER" id="PTHR11380">
    <property type="entry name" value="TRANSCRIPTION INITIATION FACTOR TFIID/SUPT3-RELATED"/>
    <property type="match status" value="1"/>
</dbReference>
<evidence type="ECO:0000313" key="8">
    <source>
        <dbReference type="EMBL" id="TPX46375.1"/>
    </source>
</evidence>
<name>A0A507D4Z0_9FUNG</name>
<comment type="similarity">
    <text evidence="6">Belongs to the SPT3 family.</text>
</comment>
<dbReference type="PANTHER" id="PTHR11380:SF16">
    <property type="entry name" value="TRANSCRIPTION INITIATION PROTEIN SPT3 HOMOLOG"/>
    <property type="match status" value="1"/>
</dbReference>
<dbReference type="GO" id="GO:0046982">
    <property type="term" value="F:protein heterodimerization activity"/>
    <property type="evidence" value="ECO:0007669"/>
    <property type="project" value="InterPro"/>
</dbReference>
<dbReference type="SUPFAM" id="SSF47113">
    <property type="entry name" value="Histone-fold"/>
    <property type="match status" value="1"/>
</dbReference>
<evidence type="ECO:0000256" key="4">
    <source>
        <dbReference type="ARBA" id="ARBA00023163"/>
    </source>
</evidence>
<dbReference type="GO" id="GO:0000124">
    <property type="term" value="C:SAGA complex"/>
    <property type="evidence" value="ECO:0007669"/>
    <property type="project" value="TreeGrafter"/>
</dbReference>
<evidence type="ECO:0000256" key="1">
    <source>
        <dbReference type="ARBA" id="ARBA00004123"/>
    </source>
</evidence>
<dbReference type="STRING" id="286115.A0A507D4Z0"/>
<dbReference type="InterPro" id="IPR009072">
    <property type="entry name" value="Histone-fold"/>
</dbReference>
<evidence type="ECO:0000256" key="2">
    <source>
        <dbReference type="ARBA" id="ARBA00023015"/>
    </source>
</evidence>
<sequence>MAPTGALAAGTSPPATSPDHGHAAPLVQPKQKYRYQTEIEQMMFIFGEVPEPLDATVQLIEDIVQHQICELVLHAGNLAQKRGAPFMTAEDLIFLIRRDVSKIHRLKAYLTWTHVRTNTADWDVAGELPGFEDLIEENAQDAASVCAVKSTGARVRFSWDPLSAFHSLIGDDEQDDDHEDRHNPHPAYIARLRVEDEITKAMTLEEYKRWTEFRGASFTYKRSNKFREWANLSSLYDSKAHPDFVDVLGFLAYDMVRKLTETALRIKTEWDSSSRKKMSSHHTNSIPPGLDNASAPEYTDEEDDEFQSFLASLNSVFGKSMSERTPLQPMHIHASFRESQLRIRPLRNFKGGMARIPEAFI</sequence>
<accession>A0A507D4Z0</accession>
<evidence type="ECO:0000256" key="6">
    <source>
        <dbReference type="ARBA" id="ARBA00061274"/>
    </source>
</evidence>
<gene>
    <name evidence="8" type="ORF">SeMB42_g03715</name>
</gene>
<evidence type="ECO:0000256" key="3">
    <source>
        <dbReference type="ARBA" id="ARBA00023159"/>
    </source>
</evidence>
<keyword evidence="9" id="KW-1185">Reference proteome</keyword>
<evidence type="ECO:0000256" key="5">
    <source>
        <dbReference type="ARBA" id="ARBA00023242"/>
    </source>
</evidence>
<dbReference type="GO" id="GO:0006357">
    <property type="term" value="P:regulation of transcription by RNA polymerase II"/>
    <property type="evidence" value="ECO:0007669"/>
    <property type="project" value="UniProtKB-ARBA"/>
</dbReference>
<dbReference type="CDD" id="cd07978">
    <property type="entry name" value="HFD_TAF13"/>
    <property type="match status" value="1"/>
</dbReference>
<dbReference type="AlphaFoldDB" id="A0A507D4Z0"/>
<dbReference type="Gene3D" id="1.10.20.10">
    <property type="entry name" value="Histone, subunit A"/>
    <property type="match status" value="1"/>
</dbReference>
<dbReference type="Proteomes" id="UP000317494">
    <property type="component" value="Unassembled WGS sequence"/>
</dbReference>